<dbReference type="AlphaFoldDB" id="A0A919VFB8"/>
<proteinExistence type="predicted"/>
<evidence type="ECO:0000313" key="2">
    <source>
        <dbReference type="Proteomes" id="UP000679179"/>
    </source>
</evidence>
<accession>A0A919VFB8</accession>
<dbReference type="RefSeq" id="WP_212904795.1">
    <property type="nucleotide sequence ID" value="NZ_BOPZ01000027.1"/>
</dbReference>
<evidence type="ECO:0000313" key="1">
    <source>
        <dbReference type="EMBL" id="GIM30119.1"/>
    </source>
</evidence>
<sequence>MASVTQRIKEIKQPRGGYIKPKEFTIISLEDGVDLYSDENIHSSLIGLVVDYMTRYTAGTPIDEAFRISLLGASLIKEDDYAKKLLKGIKGLDDSSISNACKLVGYDVCFRAGVIGYKPVQDIEADSNTISNIRNMIKRSLEFMEKYGPVTKDGFTFAGGYTDIVSSGDGDFLTETTLWDFKVSNKAPTNAHTLQLLMYYLMGIHSIHEEFQTIKSLGIFNPRLNNVYLLEMSCISPEIIEEVSSKVIGY</sequence>
<reference evidence="1" key="1">
    <citation type="submission" date="2021-03" db="EMBL/GenBank/DDBJ databases">
        <title>Taxonomic study of Clostridium polyendosporum from meadow-gley soil under rice.</title>
        <authorList>
            <person name="Kobayashi H."/>
            <person name="Tanizawa Y."/>
            <person name="Yagura M."/>
        </authorList>
    </citation>
    <scope>NUCLEOTIDE SEQUENCE</scope>
    <source>
        <strain evidence="1">JCM 30710</strain>
    </source>
</reference>
<comment type="caution">
    <text evidence="1">The sequence shown here is derived from an EMBL/GenBank/DDBJ whole genome shotgun (WGS) entry which is preliminary data.</text>
</comment>
<dbReference type="EMBL" id="BOPZ01000027">
    <property type="protein sequence ID" value="GIM30119.1"/>
    <property type="molecule type" value="Genomic_DNA"/>
</dbReference>
<dbReference type="Proteomes" id="UP000679179">
    <property type="component" value="Unassembled WGS sequence"/>
</dbReference>
<protein>
    <submittedName>
        <fullName evidence="1">Uncharacterized protein</fullName>
    </submittedName>
</protein>
<keyword evidence="2" id="KW-1185">Reference proteome</keyword>
<gene>
    <name evidence="1" type="ORF">CPJCM30710_27850</name>
</gene>
<name>A0A919VFB8_9CLOT</name>
<organism evidence="1 2">
    <name type="scientific">Clostridium polyendosporum</name>
    <dbReference type="NCBI Taxonomy" id="69208"/>
    <lineage>
        <taxon>Bacteria</taxon>
        <taxon>Bacillati</taxon>
        <taxon>Bacillota</taxon>
        <taxon>Clostridia</taxon>
        <taxon>Eubacteriales</taxon>
        <taxon>Clostridiaceae</taxon>
        <taxon>Clostridium</taxon>
    </lineage>
</organism>